<keyword evidence="4" id="KW-0028">Amino-acid biosynthesis</keyword>
<comment type="catalytic activity">
    <reaction evidence="8">
        <text>(1S,2R)-1-C-(indol-3-yl)glycerol 3-phosphate + L-serine = D-glyceraldehyde 3-phosphate + L-tryptophan + H2O</text>
        <dbReference type="Rhea" id="RHEA:10532"/>
        <dbReference type="ChEBI" id="CHEBI:15377"/>
        <dbReference type="ChEBI" id="CHEBI:33384"/>
        <dbReference type="ChEBI" id="CHEBI:57912"/>
        <dbReference type="ChEBI" id="CHEBI:58866"/>
        <dbReference type="ChEBI" id="CHEBI:59776"/>
        <dbReference type="EC" id="4.2.1.20"/>
    </reaction>
</comment>
<evidence type="ECO:0000256" key="6">
    <source>
        <dbReference type="ARBA" id="ARBA00023141"/>
    </source>
</evidence>
<comment type="pathway">
    <text evidence="1">Amino-acid biosynthesis; L-tryptophan biosynthesis; L-tryptophan from chorismate: step 5/5.</text>
</comment>
<evidence type="ECO:0000313" key="9">
    <source>
        <dbReference type="EMBL" id="GAF82986.1"/>
    </source>
</evidence>
<dbReference type="InterPro" id="IPR018204">
    <property type="entry name" value="Trp_synthase_alpha_AS"/>
</dbReference>
<dbReference type="PANTHER" id="PTHR43406">
    <property type="entry name" value="TRYPTOPHAN SYNTHASE, ALPHA CHAIN"/>
    <property type="match status" value="1"/>
</dbReference>
<reference evidence="9" key="1">
    <citation type="journal article" date="2014" name="Front. Microbiol.">
        <title>High frequency of phylogenetically diverse reductive dehalogenase-homologous genes in deep subseafloor sedimentary metagenomes.</title>
        <authorList>
            <person name="Kawai M."/>
            <person name="Futagami T."/>
            <person name="Toyoda A."/>
            <person name="Takaki Y."/>
            <person name="Nishi S."/>
            <person name="Hori S."/>
            <person name="Arai W."/>
            <person name="Tsubouchi T."/>
            <person name="Morono Y."/>
            <person name="Uchiyama I."/>
            <person name="Ito T."/>
            <person name="Fujiyama A."/>
            <person name="Inagaki F."/>
            <person name="Takami H."/>
        </authorList>
    </citation>
    <scope>NUCLEOTIDE SEQUENCE</scope>
    <source>
        <strain evidence="9">Expedition CK06-06</strain>
    </source>
</reference>
<dbReference type="PANTHER" id="PTHR43406:SF1">
    <property type="entry name" value="TRYPTOPHAN SYNTHASE ALPHA CHAIN, CHLOROPLASTIC"/>
    <property type="match status" value="1"/>
</dbReference>
<keyword evidence="7" id="KW-0456">Lyase</keyword>
<evidence type="ECO:0000256" key="7">
    <source>
        <dbReference type="ARBA" id="ARBA00023239"/>
    </source>
</evidence>
<evidence type="ECO:0000256" key="2">
    <source>
        <dbReference type="ARBA" id="ARBA00011270"/>
    </source>
</evidence>
<organism evidence="9">
    <name type="scientific">marine sediment metagenome</name>
    <dbReference type="NCBI Taxonomy" id="412755"/>
    <lineage>
        <taxon>unclassified sequences</taxon>
        <taxon>metagenomes</taxon>
        <taxon>ecological metagenomes</taxon>
    </lineage>
</organism>
<evidence type="ECO:0000256" key="4">
    <source>
        <dbReference type="ARBA" id="ARBA00022605"/>
    </source>
</evidence>
<dbReference type="UniPathway" id="UPA00035">
    <property type="reaction ID" value="UER00044"/>
</dbReference>
<comment type="caution">
    <text evidence="9">The sequence shown here is derived from an EMBL/GenBank/DDBJ whole genome shotgun (WGS) entry which is preliminary data.</text>
</comment>
<evidence type="ECO:0000256" key="8">
    <source>
        <dbReference type="ARBA" id="ARBA00049047"/>
    </source>
</evidence>
<dbReference type="SUPFAM" id="SSF51366">
    <property type="entry name" value="Ribulose-phoshate binding barrel"/>
    <property type="match status" value="1"/>
</dbReference>
<dbReference type="EMBL" id="BARS01000818">
    <property type="protein sequence ID" value="GAF82986.1"/>
    <property type="molecule type" value="Genomic_DNA"/>
</dbReference>
<proteinExistence type="predicted"/>
<dbReference type="PROSITE" id="PS00167">
    <property type="entry name" value="TRP_SYNTHASE_ALPHA"/>
    <property type="match status" value="1"/>
</dbReference>
<dbReference type="InterPro" id="IPR011060">
    <property type="entry name" value="RibuloseP-bd_barrel"/>
</dbReference>
<dbReference type="InterPro" id="IPR002028">
    <property type="entry name" value="Trp_synthase_suA"/>
</dbReference>
<name>X0T6R0_9ZZZZ</name>
<sequence>MCESNYSQIRYTQYEKVGLRVNRIEERFKKLKKQGKKAFISFITAGDPDFPTTKALVLELEKRGADIIELGVPFSDPLAEGPVIQ</sequence>
<dbReference type="AlphaFoldDB" id="X0T6R0"/>
<dbReference type="Gene3D" id="3.20.20.70">
    <property type="entry name" value="Aldolase class I"/>
    <property type="match status" value="1"/>
</dbReference>
<keyword evidence="6" id="KW-0057">Aromatic amino acid biosynthesis</keyword>
<accession>X0T6R0</accession>
<evidence type="ECO:0000256" key="3">
    <source>
        <dbReference type="ARBA" id="ARBA00012043"/>
    </source>
</evidence>
<dbReference type="GO" id="GO:0005829">
    <property type="term" value="C:cytosol"/>
    <property type="evidence" value="ECO:0007669"/>
    <property type="project" value="TreeGrafter"/>
</dbReference>
<keyword evidence="5" id="KW-0822">Tryptophan biosynthesis</keyword>
<dbReference type="GO" id="GO:0004834">
    <property type="term" value="F:tryptophan synthase activity"/>
    <property type="evidence" value="ECO:0007669"/>
    <property type="project" value="UniProtKB-EC"/>
</dbReference>
<feature type="non-terminal residue" evidence="9">
    <location>
        <position position="85"/>
    </location>
</feature>
<dbReference type="InterPro" id="IPR013785">
    <property type="entry name" value="Aldolase_TIM"/>
</dbReference>
<protein>
    <recommendedName>
        <fullName evidence="3">tryptophan synthase</fullName>
        <ecNumber evidence="3">4.2.1.20</ecNumber>
    </recommendedName>
</protein>
<dbReference type="Pfam" id="PF00290">
    <property type="entry name" value="Trp_syntA"/>
    <property type="match status" value="1"/>
</dbReference>
<dbReference type="EC" id="4.2.1.20" evidence="3"/>
<comment type="subunit">
    <text evidence="2">Tetramer of two alpha and two beta chains.</text>
</comment>
<gene>
    <name evidence="9" type="ORF">S01H1_01803</name>
</gene>
<evidence type="ECO:0000256" key="1">
    <source>
        <dbReference type="ARBA" id="ARBA00004733"/>
    </source>
</evidence>
<evidence type="ECO:0000256" key="5">
    <source>
        <dbReference type="ARBA" id="ARBA00022822"/>
    </source>
</evidence>